<reference evidence="3 4" key="1">
    <citation type="submission" date="2014-02" db="EMBL/GenBank/DDBJ databases">
        <title>Single nucleus genome sequencing reveals high similarity among nuclei of an endomycorrhizal fungus.</title>
        <authorList>
            <person name="Lin K."/>
            <person name="Geurts R."/>
            <person name="Zhang Z."/>
            <person name="Limpens E."/>
            <person name="Saunders D.G."/>
            <person name="Mu D."/>
            <person name="Pang E."/>
            <person name="Cao H."/>
            <person name="Cha H."/>
            <person name="Lin T."/>
            <person name="Zhou Q."/>
            <person name="Shang Y."/>
            <person name="Li Y."/>
            <person name="Ivanov S."/>
            <person name="Sharma T."/>
            <person name="Velzen R.V."/>
            <person name="Ruijter N.D."/>
            <person name="Aanen D.K."/>
            <person name="Win J."/>
            <person name="Kamoun S."/>
            <person name="Bisseling T."/>
            <person name="Huang S."/>
        </authorList>
    </citation>
    <scope>NUCLEOTIDE SEQUENCE [LARGE SCALE GENOMIC DNA]</scope>
    <source>
        <strain evidence="4">DAOM197198w</strain>
    </source>
</reference>
<dbReference type="SMR" id="A0A015JMY8"/>
<dbReference type="Proteomes" id="UP000022910">
    <property type="component" value="Unassembled WGS sequence"/>
</dbReference>
<comment type="caution">
    <text evidence="3">The sequence shown here is derived from an EMBL/GenBank/DDBJ whole genome shotgun (WGS) entry which is preliminary data.</text>
</comment>
<feature type="region of interest" description="Disordered" evidence="2">
    <location>
        <begin position="470"/>
        <end position="490"/>
    </location>
</feature>
<dbReference type="OrthoDB" id="10378151at2759"/>
<evidence type="ECO:0000313" key="3">
    <source>
        <dbReference type="EMBL" id="EXX68550.1"/>
    </source>
</evidence>
<feature type="region of interest" description="Disordered" evidence="2">
    <location>
        <begin position="196"/>
        <end position="226"/>
    </location>
</feature>
<keyword evidence="1" id="KW-0175">Coiled coil</keyword>
<dbReference type="EMBL" id="JEMT01017254">
    <property type="protein sequence ID" value="EXX68550.1"/>
    <property type="molecule type" value="Genomic_DNA"/>
</dbReference>
<proteinExistence type="predicted"/>
<dbReference type="HOGENOM" id="CLU_034308_0_0_1"/>
<feature type="coiled-coil region" evidence="1">
    <location>
        <begin position="118"/>
        <end position="170"/>
    </location>
</feature>
<feature type="compositionally biased region" description="Polar residues" evidence="2">
    <location>
        <begin position="196"/>
        <end position="211"/>
    </location>
</feature>
<name>A0A015JMY8_RHIIW</name>
<sequence length="520" mass="62460">MEPTVEVKDEEVMTWVNDNKKKYIKAFFEYFHDIYDEYLVKIVECKKIEEYTEVERKLMGPDPLSKPGKIPTRLNKPTTKVLAVYYFISLFLIKRAGQGLNLLLEGIIYRARVAALNYEQIKKENAEILDNFEKLEKRVGDSDLTSGLLIADLENRIRNLEADVIAKERIILEKNEANNILWEKIKVLEEKEELPTSNSTNMDLEEQPTSNLKKKKRPNKKRKRARANHIRNGTINEIDLGTIGDNNDKDYLDKYYAERSRDITFYDIPAYWTDKEIFDLLNDNVGHVEYMWTKRCHKYKTVKTMLRFSKEYEKIYKEGGVNVSLPRKNRTYFIRMFDSCLQYAEIKHKFRWQAVKRITDSETQYDDVNIIKDFVKTYRGFFGKIIRVKGIRFLILYFNKEKELLNAITESMKVYNIGQEFLLKKENDCIDENGDIQELNRRPPWRRRLNDFIDDNRYIREYSRGTNNWNRASRPSRQEYNRGTNNRYRDSRTYDSRMEWEQQRDEYTHSALLRMNKQWR</sequence>
<gene>
    <name evidence="3" type="ORF">RirG_104240</name>
</gene>
<evidence type="ECO:0000256" key="2">
    <source>
        <dbReference type="SAM" id="MobiDB-lite"/>
    </source>
</evidence>
<keyword evidence="4" id="KW-1185">Reference proteome</keyword>
<organism evidence="3 4">
    <name type="scientific">Rhizophagus irregularis (strain DAOM 197198w)</name>
    <name type="common">Glomus intraradices</name>
    <dbReference type="NCBI Taxonomy" id="1432141"/>
    <lineage>
        <taxon>Eukaryota</taxon>
        <taxon>Fungi</taxon>
        <taxon>Fungi incertae sedis</taxon>
        <taxon>Mucoromycota</taxon>
        <taxon>Glomeromycotina</taxon>
        <taxon>Glomeromycetes</taxon>
        <taxon>Glomerales</taxon>
        <taxon>Glomeraceae</taxon>
        <taxon>Rhizophagus</taxon>
    </lineage>
</organism>
<evidence type="ECO:0000256" key="1">
    <source>
        <dbReference type="SAM" id="Coils"/>
    </source>
</evidence>
<evidence type="ECO:0000313" key="4">
    <source>
        <dbReference type="Proteomes" id="UP000022910"/>
    </source>
</evidence>
<protein>
    <submittedName>
        <fullName evidence="3">Uncharacterized protein</fullName>
    </submittedName>
</protein>
<dbReference type="AlphaFoldDB" id="A0A015JMY8"/>
<accession>A0A015JMY8</accession>
<feature type="compositionally biased region" description="Basic residues" evidence="2">
    <location>
        <begin position="212"/>
        <end position="226"/>
    </location>
</feature>